<reference evidence="1" key="1">
    <citation type="journal article" date="2015" name="Nature">
        <title>Complex archaea that bridge the gap between prokaryotes and eukaryotes.</title>
        <authorList>
            <person name="Spang A."/>
            <person name="Saw J.H."/>
            <person name="Jorgensen S.L."/>
            <person name="Zaremba-Niedzwiedzka K."/>
            <person name="Martijn J."/>
            <person name="Lind A.E."/>
            <person name="van Eijk R."/>
            <person name="Schleper C."/>
            <person name="Guy L."/>
            <person name="Ettema T.J."/>
        </authorList>
    </citation>
    <scope>NUCLEOTIDE SEQUENCE</scope>
</reference>
<proteinExistence type="predicted"/>
<gene>
    <name evidence="1" type="ORF">LCGC14_0129150</name>
</gene>
<name>A0A0F9Y663_9ZZZZ</name>
<organism evidence="1">
    <name type="scientific">marine sediment metagenome</name>
    <dbReference type="NCBI Taxonomy" id="412755"/>
    <lineage>
        <taxon>unclassified sequences</taxon>
        <taxon>metagenomes</taxon>
        <taxon>ecological metagenomes</taxon>
    </lineage>
</organism>
<dbReference type="AlphaFoldDB" id="A0A0F9Y663"/>
<accession>A0A0F9Y663</accession>
<protein>
    <submittedName>
        <fullName evidence="1">Uncharacterized protein</fullName>
    </submittedName>
</protein>
<sequence>MENKWFIEYHFKEVLTCQILKKEFTPPST</sequence>
<evidence type="ECO:0000313" key="1">
    <source>
        <dbReference type="EMBL" id="KKO00149.1"/>
    </source>
</evidence>
<dbReference type="EMBL" id="LAZR01000042">
    <property type="protein sequence ID" value="KKO00149.1"/>
    <property type="molecule type" value="Genomic_DNA"/>
</dbReference>
<comment type="caution">
    <text evidence="1">The sequence shown here is derived from an EMBL/GenBank/DDBJ whole genome shotgun (WGS) entry which is preliminary data.</text>
</comment>